<evidence type="ECO:0000313" key="2">
    <source>
        <dbReference type="Proteomes" id="UP000700732"/>
    </source>
</evidence>
<comment type="caution">
    <text evidence="1">The sequence shown here is derived from an EMBL/GenBank/DDBJ whole genome shotgun (WGS) entry which is preliminary data.</text>
</comment>
<proteinExistence type="predicted"/>
<evidence type="ECO:0000313" key="1">
    <source>
        <dbReference type="EMBL" id="MBC3794442.1"/>
    </source>
</evidence>
<dbReference type="EMBL" id="VFIA01000046">
    <property type="protein sequence ID" value="MBC3794442.1"/>
    <property type="molecule type" value="Genomic_DNA"/>
</dbReference>
<accession>A0ABR6WES5</accession>
<organism evidence="1 2">
    <name type="scientific">Spirosoma utsteinense</name>
    <dbReference type="NCBI Taxonomy" id="2585773"/>
    <lineage>
        <taxon>Bacteria</taxon>
        <taxon>Pseudomonadati</taxon>
        <taxon>Bacteroidota</taxon>
        <taxon>Cytophagia</taxon>
        <taxon>Cytophagales</taxon>
        <taxon>Cytophagaceae</taxon>
        <taxon>Spirosoma</taxon>
    </lineage>
</organism>
<keyword evidence="2" id="KW-1185">Reference proteome</keyword>
<reference evidence="1 2" key="1">
    <citation type="submission" date="2019-06" db="EMBL/GenBank/DDBJ databases">
        <title>Spirosoma utsteinense sp. nov. isolated from Antarctic ice-free soils.</title>
        <authorList>
            <person name="Tahon G."/>
        </authorList>
    </citation>
    <scope>NUCLEOTIDE SEQUENCE [LARGE SCALE GENOMIC DNA]</scope>
    <source>
        <strain evidence="1 2">LMG 31447</strain>
    </source>
</reference>
<dbReference type="SUPFAM" id="SSF46689">
    <property type="entry name" value="Homeodomain-like"/>
    <property type="match status" value="1"/>
</dbReference>
<dbReference type="Pfam" id="PF13565">
    <property type="entry name" value="HTH_32"/>
    <property type="match status" value="1"/>
</dbReference>
<dbReference type="Proteomes" id="UP000700732">
    <property type="component" value="Unassembled WGS sequence"/>
</dbReference>
<sequence>MILLSAEQALKAPQIALIVRESERTIQRWLKRYQAEGINGLQDAPKSGKPSKVSLSYRQQLLSSVRQRPRNLGLEFSLWTLARLADYLAEQTGVRLSQEGVRLQLKAMEIVLSRPQHKISSPDPDYLVKKRRLKTRETS</sequence>
<protein>
    <submittedName>
        <fullName evidence="1">Transposase</fullName>
    </submittedName>
</protein>
<gene>
    <name evidence="1" type="ORF">FH603_4971</name>
</gene>
<dbReference type="InterPro" id="IPR009057">
    <property type="entry name" value="Homeodomain-like_sf"/>
</dbReference>
<name>A0ABR6WES5_9BACT</name>